<keyword evidence="2" id="KW-1185">Reference proteome</keyword>
<sequence>MTAILEAMTHPKGVHTADLLPRLAAVSDEYAGWDGDRLADAVKPAGLYPGQLNIDGKNRNGYRRERVQDALDRV</sequence>
<dbReference type="RefSeq" id="WP_179821633.1">
    <property type="nucleotide sequence ID" value="NZ_JACCFS010000001.1"/>
</dbReference>
<dbReference type="AlphaFoldDB" id="A0A7Z0J8Y1"/>
<reference evidence="1 2" key="1">
    <citation type="submission" date="2020-07" db="EMBL/GenBank/DDBJ databases">
        <title>Sequencing the genomes of 1000 actinobacteria strains.</title>
        <authorList>
            <person name="Klenk H.-P."/>
        </authorList>
    </citation>
    <scope>NUCLEOTIDE SEQUENCE [LARGE SCALE GENOMIC DNA]</scope>
    <source>
        <strain evidence="1 2">DSM 44442</strain>
    </source>
</reference>
<dbReference type="EMBL" id="JACCFS010000001">
    <property type="protein sequence ID" value="NYJ33451.1"/>
    <property type="molecule type" value="Genomic_DNA"/>
</dbReference>
<accession>A0A7Z0J8Y1</accession>
<protein>
    <submittedName>
        <fullName evidence="1">Uncharacterized protein</fullName>
    </submittedName>
</protein>
<evidence type="ECO:0000313" key="1">
    <source>
        <dbReference type="EMBL" id="NYJ33451.1"/>
    </source>
</evidence>
<dbReference type="Proteomes" id="UP000572051">
    <property type="component" value="Unassembled WGS sequence"/>
</dbReference>
<gene>
    <name evidence="1" type="ORF">HNR10_001332</name>
</gene>
<evidence type="ECO:0000313" key="2">
    <source>
        <dbReference type="Proteomes" id="UP000572051"/>
    </source>
</evidence>
<organism evidence="1 2">
    <name type="scientific">Nocardiopsis aegyptia</name>
    <dbReference type="NCBI Taxonomy" id="220378"/>
    <lineage>
        <taxon>Bacteria</taxon>
        <taxon>Bacillati</taxon>
        <taxon>Actinomycetota</taxon>
        <taxon>Actinomycetes</taxon>
        <taxon>Streptosporangiales</taxon>
        <taxon>Nocardiopsidaceae</taxon>
        <taxon>Nocardiopsis</taxon>
    </lineage>
</organism>
<proteinExistence type="predicted"/>
<name>A0A7Z0J8Y1_9ACTN</name>
<comment type="caution">
    <text evidence="1">The sequence shown here is derived from an EMBL/GenBank/DDBJ whole genome shotgun (WGS) entry which is preliminary data.</text>
</comment>